<dbReference type="InterPro" id="IPR011050">
    <property type="entry name" value="Pectin_lyase_fold/virulence"/>
</dbReference>
<name>A0A0K0XS99_9GAMM</name>
<dbReference type="EMBL" id="CP012154">
    <property type="protein sequence ID" value="AKS40563.1"/>
    <property type="molecule type" value="Genomic_DNA"/>
</dbReference>
<dbReference type="AlphaFoldDB" id="A0A0K0XS99"/>
<dbReference type="NCBIfam" id="NF041518">
    <property type="entry name" value="choice_anch_Q"/>
    <property type="match status" value="1"/>
</dbReference>
<evidence type="ECO:0000313" key="2">
    <source>
        <dbReference type="Proteomes" id="UP000066624"/>
    </source>
</evidence>
<dbReference type="KEGG" id="wma:WM2015_174"/>
<dbReference type="RefSeq" id="WP_049724266.1">
    <property type="nucleotide sequence ID" value="NZ_CP012154.1"/>
</dbReference>
<dbReference type="SMART" id="SM00710">
    <property type="entry name" value="PbH1"/>
    <property type="match status" value="5"/>
</dbReference>
<evidence type="ECO:0000313" key="1">
    <source>
        <dbReference type="EMBL" id="AKS40563.1"/>
    </source>
</evidence>
<dbReference type="OrthoDB" id="5956784at2"/>
<dbReference type="Proteomes" id="UP000066624">
    <property type="component" value="Chromosome"/>
</dbReference>
<dbReference type="InterPro" id="IPR059226">
    <property type="entry name" value="Choice_anch_Q_dom"/>
</dbReference>
<dbReference type="InterPro" id="IPR006626">
    <property type="entry name" value="PbH1"/>
</dbReference>
<keyword evidence="2" id="KW-1185">Reference proteome</keyword>
<dbReference type="PANTHER" id="PTHR11319">
    <property type="entry name" value="G PROTEIN-COUPLED RECEPTOR-RELATED"/>
    <property type="match status" value="1"/>
</dbReference>
<organism evidence="1 2">
    <name type="scientific">Wenzhouxiangella marina</name>
    <dbReference type="NCBI Taxonomy" id="1579979"/>
    <lineage>
        <taxon>Bacteria</taxon>
        <taxon>Pseudomonadati</taxon>
        <taxon>Pseudomonadota</taxon>
        <taxon>Gammaproteobacteria</taxon>
        <taxon>Chromatiales</taxon>
        <taxon>Wenzhouxiangellaceae</taxon>
        <taxon>Wenzhouxiangella</taxon>
    </lineage>
</organism>
<dbReference type="PANTHER" id="PTHR11319:SF35">
    <property type="entry name" value="OUTER MEMBRANE PROTEIN PMPC-RELATED"/>
    <property type="match status" value="1"/>
</dbReference>
<sequence>MHSIKYQVQERMVPTVAPLTAAIGLALSASTLQAATITVTTLADGSVPGQCTLRDALASANGDSATAGCASGSGADEIVFQPGLNGTITLAGVPLPIISDLSITGPGPGQLTISGNNAGRAIVASGAVSASISGVRLVDGTTNDTYGGSALVSIGANVSLSNCEISNNSSGPNAYGGAITSVTGILSIDDCLFYNNEVTGGMAPRGSANAFGGAVLAVNSQVTITGSSFQSNNASAYGGAIALVGSTASITSSSFLNNSALFGGAISVGGLSDLSLNSSAITSNFALAGGGLVVGSQSYAELIGSTIDSNEGVYTGGGIQVGIGYPAPTPIAAGAAATADSEQPFGAPNFSLTGPGNLLMSYGYIADNSTEGKGGGLGAKYESTVDLTYSDVVYNVAEPLPVVPRAAAPFGDRGAAQPTGQGGGVSAIYGAEINGPNNVLSNNTAIYGGAGFAHQYGAVLLDSSIISGNAADLGGGLLGGFFPAPVMPREESPLGGGPSYNGVVGTIDSVISGNSALNGGGVSSIYGGAAVVKYSDVLDNIGSNLGGGVLAYEATLLMVGGQVRGNTAYQGGGLLTRGNPNEGAIITQSTISSNSANLVGGIFMRQQNQSLKYSTVTDNTATVAGGLAAIGLLGNEANIFNSTITNNTANTAGGLYVAYTELDFLTVSHNTATGGAPRDMDRPILRGVTDNPGGGYLVNGSVISNSIFGDNLSPGGTVDLAGAMGATASVDYSLIETPGANVPAGTGNVIGLDPQLGILAANGGATLTRAIGSGSPAFNAANPATSVEFDQRGDPFPRVFAGRADMGAFEFVVDGIFQDRFEQP</sequence>
<reference evidence="1 2" key="1">
    <citation type="submission" date="2015-07" db="EMBL/GenBank/DDBJ databases">
        <authorList>
            <person name="Noorani M."/>
        </authorList>
    </citation>
    <scope>NUCLEOTIDE SEQUENCE [LARGE SCALE GENOMIC DNA]</scope>
    <source>
        <strain evidence="1 2">KCTC 42284</strain>
    </source>
</reference>
<protein>
    <submittedName>
        <fullName evidence="1">Uncharacterized protein</fullName>
    </submittedName>
</protein>
<dbReference type="SUPFAM" id="SSF51126">
    <property type="entry name" value="Pectin lyase-like"/>
    <property type="match status" value="2"/>
</dbReference>
<gene>
    <name evidence="1" type="ORF">WM2015_174</name>
</gene>
<proteinExistence type="predicted"/>
<dbReference type="STRING" id="1579979.WM2015_174"/>
<accession>A0A0K0XS99</accession>